<dbReference type="STRING" id="646529.Desaci_4095"/>
<evidence type="ECO:0000313" key="3">
    <source>
        <dbReference type="Proteomes" id="UP000002892"/>
    </source>
</evidence>
<dbReference type="AlphaFoldDB" id="I4DAY4"/>
<keyword evidence="3" id="KW-1185">Reference proteome</keyword>
<protein>
    <recommendedName>
        <fullName evidence="4">Transmembrane protein</fullName>
    </recommendedName>
</protein>
<dbReference type="HOGENOM" id="CLU_2769027_0_0_9"/>
<accession>I4DAY4</accession>
<keyword evidence="1" id="KW-0812">Transmembrane</keyword>
<gene>
    <name evidence="2" type="ordered locus">Desaci_4095</name>
</gene>
<dbReference type="EMBL" id="CP003639">
    <property type="protein sequence ID" value="AFM42958.1"/>
    <property type="molecule type" value="Genomic_DNA"/>
</dbReference>
<dbReference type="KEGG" id="dai:Desaci_4095"/>
<sequence>MWAFLVVYWWLPLLISIVLVGLAITFGGHQMICGDGSIHVAFIFGLGAAVTYMFFCQRFNILTSVIPKM</sequence>
<organism evidence="2 3">
    <name type="scientific">Desulfosporosinus acidiphilus (strain DSM 22704 / JCM 16185 / SJ4)</name>
    <dbReference type="NCBI Taxonomy" id="646529"/>
    <lineage>
        <taxon>Bacteria</taxon>
        <taxon>Bacillati</taxon>
        <taxon>Bacillota</taxon>
        <taxon>Clostridia</taxon>
        <taxon>Eubacteriales</taxon>
        <taxon>Desulfitobacteriaceae</taxon>
        <taxon>Desulfosporosinus</taxon>
    </lineage>
</organism>
<keyword evidence="1" id="KW-1133">Transmembrane helix</keyword>
<name>I4DAY4_DESAJ</name>
<evidence type="ECO:0000256" key="1">
    <source>
        <dbReference type="SAM" id="Phobius"/>
    </source>
</evidence>
<reference evidence="2 3" key="1">
    <citation type="journal article" date="2012" name="J. Bacteriol.">
        <title>Complete genome sequences of Desulfosporosinus orientis DSM765T, Desulfosporosinus youngiae DSM17734T, Desulfosporosinus meridiei DSM13257T, and Desulfosporosinus acidiphilus DSM22704T.</title>
        <authorList>
            <person name="Pester M."/>
            <person name="Brambilla E."/>
            <person name="Alazard D."/>
            <person name="Rattei T."/>
            <person name="Weinmaier T."/>
            <person name="Han J."/>
            <person name="Lucas S."/>
            <person name="Lapidus A."/>
            <person name="Cheng J.F."/>
            <person name="Goodwin L."/>
            <person name="Pitluck S."/>
            <person name="Peters L."/>
            <person name="Ovchinnikova G."/>
            <person name="Teshima H."/>
            <person name="Detter J.C."/>
            <person name="Han C.S."/>
            <person name="Tapia R."/>
            <person name="Land M.L."/>
            <person name="Hauser L."/>
            <person name="Kyrpides N.C."/>
            <person name="Ivanova N.N."/>
            <person name="Pagani I."/>
            <person name="Huntmann M."/>
            <person name="Wei C.L."/>
            <person name="Davenport K.W."/>
            <person name="Daligault H."/>
            <person name="Chain P.S."/>
            <person name="Chen A."/>
            <person name="Mavromatis K."/>
            <person name="Markowitz V."/>
            <person name="Szeto E."/>
            <person name="Mikhailova N."/>
            <person name="Pati A."/>
            <person name="Wagner M."/>
            <person name="Woyke T."/>
            <person name="Ollivier B."/>
            <person name="Klenk H.P."/>
            <person name="Spring S."/>
            <person name="Loy A."/>
        </authorList>
    </citation>
    <scope>NUCLEOTIDE SEQUENCE [LARGE SCALE GENOMIC DNA]</scope>
    <source>
        <strain evidence="3">DSM 22704 / JCM 16185 / SJ4</strain>
    </source>
</reference>
<evidence type="ECO:0000313" key="2">
    <source>
        <dbReference type="EMBL" id="AFM42958.1"/>
    </source>
</evidence>
<feature type="transmembrane region" description="Helical" evidence="1">
    <location>
        <begin position="6"/>
        <end position="26"/>
    </location>
</feature>
<keyword evidence="1" id="KW-0472">Membrane</keyword>
<proteinExistence type="predicted"/>
<evidence type="ECO:0008006" key="4">
    <source>
        <dbReference type="Google" id="ProtNLM"/>
    </source>
</evidence>
<feature type="transmembrane region" description="Helical" evidence="1">
    <location>
        <begin position="38"/>
        <end position="55"/>
    </location>
</feature>
<dbReference type="Proteomes" id="UP000002892">
    <property type="component" value="Chromosome"/>
</dbReference>